<dbReference type="PROSITE" id="PS00409">
    <property type="entry name" value="PROKAR_NTER_METHYL"/>
    <property type="match status" value="1"/>
</dbReference>
<name>A0A7W2TYU5_9GAMM</name>
<accession>A0A7W2TYU5</accession>
<gene>
    <name evidence="1" type="ORF">H2508_14230</name>
</gene>
<evidence type="ECO:0000313" key="2">
    <source>
        <dbReference type="Proteomes" id="UP000539350"/>
    </source>
</evidence>
<dbReference type="Proteomes" id="UP000539350">
    <property type="component" value="Unassembled WGS sequence"/>
</dbReference>
<comment type="caution">
    <text evidence="1">The sequence shown here is derived from an EMBL/GenBank/DDBJ whole genome shotgun (WGS) entry which is preliminary data.</text>
</comment>
<proteinExistence type="predicted"/>
<keyword evidence="2" id="KW-1185">Reference proteome</keyword>
<organism evidence="1 2">
    <name type="scientific">Sediminihaliea albiluteola</name>
    <dbReference type="NCBI Taxonomy" id="2758564"/>
    <lineage>
        <taxon>Bacteria</taxon>
        <taxon>Pseudomonadati</taxon>
        <taxon>Pseudomonadota</taxon>
        <taxon>Gammaproteobacteria</taxon>
        <taxon>Cellvibrionales</taxon>
        <taxon>Halieaceae</taxon>
        <taxon>Sediminihaliea</taxon>
    </lineage>
</organism>
<protein>
    <submittedName>
        <fullName evidence="1">Prepilin-type N-terminal cleavage/methylation domain-containing protein</fullName>
    </submittedName>
</protein>
<dbReference type="NCBIfam" id="TIGR02532">
    <property type="entry name" value="IV_pilin_GFxxxE"/>
    <property type="match status" value="1"/>
</dbReference>
<sequence>MRKRVPSLPKDTSRGFTLVEVVVALAVLSLIMLATVSALRTFANTQTSLDRVIERIDETRTVSSFLRSLVASAAQGQYEGGLTLGGPPENSSFFFADESFMTWKATVLFGENFGGTYLLRVQRQGDALVLLWQEPSNDNSNVDWSDAASRQLISGLQEFSLAFRPNFVDDWVTKWEPGAPPALVRLRIKTRDRYWPDLVMELPW</sequence>
<dbReference type="RefSeq" id="WP_182175216.1">
    <property type="nucleotide sequence ID" value="NZ_JACFXU010000018.1"/>
</dbReference>
<dbReference type="Pfam" id="PF07963">
    <property type="entry name" value="N_methyl"/>
    <property type="match status" value="1"/>
</dbReference>
<reference evidence="1 2" key="1">
    <citation type="submission" date="2020-07" db="EMBL/GenBank/DDBJ databases">
        <title>Halieaceae bacterium, F7430, whole genome shotgun sequencing project.</title>
        <authorList>
            <person name="Jiang S."/>
            <person name="Liu Z.W."/>
            <person name="Du Z.J."/>
        </authorList>
    </citation>
    <scope>NUCLEOTIDE SEQUENCE [LARGE SCALE GENOMIC DNA]</scope>
    <source>
        <strain evidence="1 2">F7430</strain>
    </source>
</reference>
<dbReference type="InterPro" id="IPR012902">
    <property type="entry name" value="N_methyl_site"/>
</dbReference>
<dbReference type="AlphaFoldDB" id="A0A7W2TYU5"/>
<dbReference type="EMBL" id="JACFXU010000018">
    <property type="protein sequence ID" value="MBA6414269.1"/>
    <property type="molecule type" value="Genomic_DNA"/>
</dbReference>
<evidence type="ECO:0000313" key="1">
    <source>
        <dbReference type="EMBL" id="MBA6414269.1"/>
    </source>
</evidence>